<sequence>MGAGGGTAAGRVGATGGHTFIAEAMGAGAVAGVGWQTSIGEACGGVADDTSMGHVAGAVVGSGFAASGLAGAAFACSTCSKESCETSESLLSRYVSLLFLQNKSLLFDERRKQLRQWARSLLGRPPPEQLPLRAERAGDDGDDSRGA</sequence>
<evidence type="ECO:0000313" key="2">
    <source>
        <dbReference type="EMBL" id="OLQ13780.1"/>
    </source>
</evidence>
<organism evidence="2 3">
    <name type="scientific">Symbiodinium microadriaticum</name>
    <name type="common">Dinoflagellate</name>
    <name type="synonym">Zooxanthella microadriatica</name>
    <dbReference type="NCBI Taxonomy" id="2951"/>
    <lineage>
        <taxon>Eukaryota</taxon>
        <taxon>Sar</taxon>
        <taxon>Alveolata</taxon>
        <taxon>Dinophyceae</taxon>
        <taxon>Suessiales</taxon>
        <taxon>Symbiodiniaceae</taxon>
        <taxon>Symbiodinium</taxon>
    </lineage>
</organism>
<evidence type="ECO:0000256" key="1">
    <source>
        <dbReference type="SAM" id="MobiDB-lite"/>
    </source>
</evidence>
<name>A0A1Q9F260_SYMMI</name>
<gene>
    <name evidence="2" type="ORF">AK812_SmicGene2187</name>
</gene>
<feature type="region of interest" description="Disordered" evidence="1">
    <location>
        <begin position="120"/>
        <end position="147"/>
    </location>
</feature>
<evidence type="ECO:0000313" key="3">
    <source>
        <dbReference type="Proteomes" id="UP000186817"/>
    </source>
</evidence>
<comment type="caution">
    <text evidence="2">The sequence shown here is derived from an EMBL/GenBank/DDBJ whole genome shotgun (WGS) entry which is preliminary data.</text>
</comment>
<dbReference type="Proteomes" id="UP000186817">
    <property type="component" value="Unassembled WGS sequence"/>
</dbReference>
<dbReference type="EMBL" id="LSRX01000023">
    <property type="protein sequence ID" value="OLQ13780.1"/>
    <property type="molecule type" value="Genomic_DNA"/>
</dbReference>
<proteinExistence type="predicted"/>
<protein>
    <submittedName>
        <fullName evidence="2">Uncharacterized protein</fullName>
    </submittedName>
</protein>
<keyword evidence="3" id="KW-1185">Reference proteome</keyword>
<dbReference type="AlphaFoldDB" id="A0A1Q9F260"/>
<accession>A0A1Q9F260</accession>
<feature type="compositionally biased region" description="Basic and acidic residues" evidence="1">
    <location>
        <begin position="133"/>
        <end position="147"/>
    </location>
</feature>
<reference evidence="2 3" key="1">
    <citation type="submission" date="2016-02" db="EMBL/GenBank/DDBJ databases">
        <title>Genome analysis of coral dinoflagellate symbionts highlights evolutionary adaptations to a symbiotic lifestyle.</title>
        <authorList>
            <person name="Aranda M."/>
            <person name="Li Y."/>
            <person name="Liew Y.J."/>
            <person name="Baumgarten S."/>
            <person name="Simakov O."/>
            <person name="Wilson M."/>
            <person name="Piel J."/>
            <person name="Ashoor H."/>
            <person name="Bougouffa S."/>
            <person name="Bajic V.B."/>
            <person name="Ryu T."/>
            <person name="Ravasi T."/>
            <person name="Bayer T."/>
            <person name="Micklem G."/>
            <person name="Kim H."/>
            <person name="Bhak J."/>
            <person name="Lajeunesse T.C."/>
            <person name="Voolstra C.R."/>
        </authorList>
    </citation>
    <scope>NUCLEOTIDE SEQUENCE [LARGE SCALE GENOMIC DNA]</scope>
    <source>
        <strain evidence="2 3">CCMP2467</strain>
    </source>
</reference>